<reference evidence="4" key="1">
    <citation type="submission" date="2018-05" db="EMBL/GenBank/DDBJ databases">
        <title>Algibacter marinivivus sp. nov., isolated from sample around a algae.</title>
        <authorList>
            <person name="Lu D."/>
        </authorList>
    </citation>
    <scope>NUCLEOTIDE SEQUENCE [LARGE SCALE GENOMIC DNA]</scope>
    <source>
        <strain evidence="4">ZY111</strain>
    </source>
</reference>
<feature type="transmembrane region" description="Helical" evidence="2">
    <location>
        <begin position="6"/>
        <end position="26"/>
    </location>
</feature>
<keyword evidence="2" id="KW-0472">Membrane</keyword>
<evidence type="ECO:0000313" key="4">
    <source>
        <dbReference type="Proteomes" id="UP000245375"/>
    </source>
</evidence>
<dbReference type="EMBL" id="QFRI01000004">
    <property type="protein sequence ID" value="PWH81785.1"/>
    <property type="molecule type" value="Genomic_DNA"/>
</dbReference>
<keyword evidence="2" id="KW-1133">Transmembrane helix</keyword>
<reference evidence="4" key="3">
    <citation type="submission" date="2018-05" db="EMBL/GenBank/DDBJ databases">
        <authorList>
            <person name="Lu D."/>
        </authorList>
    </citation>
    <scope>NUCLEOTIDE SEQUENCE [LARGE SCALE GENOMIC DNA]</scope>
    <source>
        <strain evidence="4">ZY111</strain>
    </source>
</reference>
<sequence>MENGYIILGIIALLFLSMYGFSYFSVAREKMNQKRLQQKELEKAELRRQARIKNQELIDERVRKFNQRKEEIQHELMLLKKMKEKQKVS</sequence>
<name>A0A2U2X1X7_9FLAO</name>
<keyword evidence="1" id="KW-0175">Coiled coil</keyword>
<organism evidence="3 4">
    <name type="scientific">Algibacter marinivivus</name>
    <dbReference type="NCBI Taxonomy" id="2100723"/>
    <lineage>
        <taxon>Bacteria</taxon>
        <taxon>Pseudomonadati</taxon>
        <taxon>Bacteroidota</taxon>
        <taxon>Flavobacteriia</taxon>
        <taxon>Flavobacteriales</taxon>
        <taxon>Flavobacteriaceae</taxon>
        <taxon>Algibacter</taxon>
    </lineage>
</organism>
<keyword evidence="4" id="KW-1185">Reference proteome</keyword>
<reference evidence="3 4" key="2">
    <citation type="submission" date="2018-05" db="EMBL/GenBank/DDBJ databases">
        <title>Algibacter marinivivus sp. nov., isolated from sample around a algae.</title>
        <authorList>
            <person name="Zhong X."/>
        </authorList>
    </citation>
    <scope>NUCLEOTIDE SEQUENCE [LARGE SCALE GENOMIC DNA]</scope>
    <source>
        <strain evidence="3 4">ZY111</strain>
    </source>
</reference>
<comment type="caution">
    <text evidence="3">The sequence shown here is derived from an EMBL/GenBank/DDBJ whole genome shotgun (WGS) entry which is preliminary data.</text>
</comment>
<dbReference type="OrthoDB" id="1453089at2"/>
<gene>
    <name evidence="3" type="ORF">DIS18_13990</name>
</gene>
<evidence type="ECO:0000256" key="1">
    <source>
        <dbReference type="SAM" id="Coils"/>
    </source>
</evidence>
<proteinExistence type="predicted"/>
<dbReference type="Proteomes" id="UP000245375">
    <property type="component" value="Unassembled WGS sequence"/>
</dbReference>
<accession>A0A2U2X1X7</accession>
<evidence type="ECO:0000313" key="3">
    <source>
        <dbReference type="EMBL" id="PWH81785.1"/>
    </source>
</evidence>
<evidence type="ECO:0000256" key="2">
    <source>
        <dbReference type="SAM" id="Phobius"/>
    </source>
</evidence>
<keyword evidence="2" id="KW-0812">Transmembrane</keyword>
<dbReference type="RefSeq" id="WP_146191837.1">
    <property type="nucleotide sequence ID" value="NZ_QFRI01000004.1"/>
</dbReference>
<protein>
    <submittedName>
        <fullName evidence="3">Uncharacterized protein</fullName>
    </submittedName>
</protein>
<feature type="coiled-coil region" evidence="1">
    <location>
        <begin position="27"/>
        <end position="82"/>
    </location>
</feature>
<dbReference type="AlphaFoldDB" id="A0A2U2X1X7"/>